<evidence type="ECO:0000313" key="2">
    <source>
        <dbReference type="EMBL" id="KAK9132729.1"/>
    </source>
</evidence>
<proteinExistence type="predicted"/>
<accession>A0AAP0P7B4</accession>
<dbReference type="AlphaFoldDB" id="A0AAP0P7B4"/>
<protein>
    <submittedName>
        <fullName evidence="2">Uncharacterized protein</fullName>
    </submittedName>
</protein>
<name>A0AAP0P7B4_9MAGN</name>
<evidence type="ECO:0000256" key="1">
    <source>
        <dbReference type="SAM" id="MobiDB-lite"/>
    </source>
</evidence>
<sequence length="104" mass="12216">MTKEMEAVRFSVTRSILFSLFKQGIKEGNEQIQGETELKYKKYGLAWWQYRLVSWGFKAHCGTSMHDVGHQCMMWERKELEKSDQKAWRGGRTMTSRDSTGESK</sequence>
<reference evidence="2 3" key="1">
    <citation type="submission" date="2024-01" db="EMBL/GenBank/DDBJ databases">
        <title>Genome assemblies of Stephania.</title>
        <authorList>
            <person name="Yang L."/>
        </authorList>
    </citation>
    <scope>NUCLEOTIDE SEQUENCE [LARGE SCALE GENOMIC DNA]</scope>
    <source>
        <strain evidence="2">JXDWG</strain>
        <tissue evidence="2">Leaf</tissue>
    </source>
</reference>
<feature type="region of interest" description="Disordered" evidence="1">
    <location>
        <begin position="82"/>
        <end position="104"/>
    </location>
</feature>
<gene>
    <name evidence="2" type="ORF">Scep_012257</name>
</gene>
<evidence type="ECO:0000313" key="3">
    <source>
        <dbReference type="Proteomes" id="UP001419268"/>
    </source>
</evidence>
<organism evidence="2 3">
    <name type="scientific">Stephania cephalantha</name>
    <dbReference type="NCBI Taxonomy" id="152367"/>
    <lineage>
        <taxon>Eukaryota</taxon>
        <taxon>Viridiplantae</taxon>
        <taxon>Streptophyta</taxon>
        <taxon>Embryophyta</taxon>
        <taxon>Tracheophyta</taxon>
        <taxon>Spermatophyta</taxon>
        <taxon>Magnoliopsida</taxon>
        <taxon>Ranunculales</taxon>
        <taxon>Menispermaceae</taxon>
        <taxon>Menispermoideae</taxon>
        <taxon>Cissampelideae</taxon>
        <taxon>Stephania</taxon>
    </lineage>
</organism>
<keyword evidence="3" id="KW-1185">Reference proteome</keyword>
<dbReference type="EMBL" id="JBBNAG010000005">
    <property type="protein sequence ID" value="KAK9132729.1"/>
    <property type="molecule type" value="Genomic_DNA"/>
</dbReference>
<comment type="caution">
    <text evidence="2">The sequence shown here is derived from an EMBL/GenBank/DDBJ whole genome shotgun (WGS) entry which is preliminary data.</text>
</comment>
<dbReference type="Proteomes" id="UP001419268">
    <property type="component" value="Unassembled WGS sequence"/>
</dbReference>